<feature type="signal peptide" evidence="2">
    <location>
        <begin position="1"/>
        <end position="21"/>
    </location>
</feature>
<name>A0ABW7KSX1_9NOCA</name>
<dbReference type="Proteomes" id="UP001609219">
    <property type="component" value="Unassembled WGS sequence"/>
</dbReference>
<evidence type="ECO:0000313" key="6">
    <source>
        <dbReference type="Proteomes" id="UP001609219"/>
    </source>
</evidence>
<organism evidence="4 5">
    <name type="scientific">Antrihabitans spumae</name>
    <dbReference type="NCBI Taxonomy" id="3373370"/>
    <lineage>
        <taxon>Bacteria</taxon>
        <taxon>Bacillati</taxon>
        <taxon>Actinomycetota</taxon>
        <taxon>Actinomycetes</taxon>
        <taxon>Mycobacteriales</taxon>
        <taxon>Nocardiaceae</taxon>
        <taxon>Antrihabitans</taxon>
    </lineage>
</organism>
<accession>A0ABW7KSX1</accession>
<gene>
    <name evidence="4" type="ORF">ACHIPV_24830</name>
    <name evidence="3" type="ORF">ACHIRB_10965</name>
</gene>
<dbReference type="EMBL" id="JBIMSN010000044">
    <property type="protein sequence ID" value="MFH5229093.1"/>
    <property type="molecule type" value="Genomic_DNA"/>
</dbReference>
<evidence type="ECO:0000256" key="1">
    <source>
        <dbReference type="SAM" id="Phobius"/>
    </source>
</evidence>
<dbReference type="Proteomes" id="UP001609176">
    <property type="component" value="Unassembled WGS sequence"/>
</dbReference>
<protein>
    <submittedName>
        <fullName evidence="4">Uncharacterized protein</fullName>
    </submittedName>
</protein>
<feature type="transmembrane region" description="Helical" evidence="1">
    <location>
        <begin position="33"/>
        <end position="52"/>
    </location>
</feature>
<evidence type="ECO:0000256" key="2">
    <source>
        <dbReference type="SAM" id="SignalP"/>
    </source>
</evidence>
<dbReference type="EMBL" id="JBIMSP010000060">
    <property type="protein sequence ID" value="MFH5245080.1"/>
    <property type="molecule type" value="Genomic_DNA"/>
</dbReference>
<reference evidence="5 6" key="1">
    <citation type="submission" date="2024-10" db="EMBL/GenBank/DDBJ databases">
        <authorList>
            <person name="Riesco R."/>
        </authorList>
    </citation>
    <scope>NUCLEOTIDE SEQUENCE [LARGE SCALE GENOMIC DNA]</scope>
    <source>
        <strain evidence="4 5">NCIMB 15448</strain>
        <strain evidence="3 6">NCIMB 15450</strain>
    </source>
</reference>
<keyword evidence="2" id="KW-0732">Signal</keyword>
<feature type="chain" id="PRO_5045033784" evidence="2">
    <location>
        <begin position="22"/>
        <end position="181"/>
    </location>
</feature>
<feature type="transmembrane region" description="Helical" evidence="1">
    <location>
        <begin position="91"/>
        <end position="112"/>
    </location>
</feature>
<proteinExistence type="predicted"/>
<keyword evidence="1" id="KW-0812">Transmembrane</keyword>
<keyword evidence="6" id="KW-1185">Reference proteome</keyword>
<evidence type="ECO:0000313" key="3">
    <source>
        <dbReference type="EMBL" id="MFH5229093.1"/>
    </source>
</evidence>
<keyword evidence="1" id="KW-0472">Membrane</keyword>
<comment type="caution">
    <text evidence="4">The sequence shown here is derived from an EMBL/GenBank/DDBJ whole genome shotgun (WGS) entry which is preliminary data.</text>
</comment>
<dbReference type="RefSeq" id="WP_395126010.1">
    <property type="nucleotide sequence ID" value="NZ_JBIMSN010000044.1"/>
</dbReference>
<keyword evidence="1" id="KW-1133">Transmembrane helix</keyword>
<sequence>MSTRRPSAPAWLFLAVSVAAAAAVAVLPAPTNQLPLATTANLSTIAIIVGIFRHKPQVATPWWLIAAANTVSTLGGMLLGRAGGEYPGVSVVPQLIMLCAGPLTAAAALVWLRTFSKNTARTVTIDSGLVALSALMAAWVLLLSPPVGVGRSFEDPRFAAGVQLVVDAFVCATRRCYPYRR</sequence>
<feature type="transmembrane region" description="Helical" evidence="1">
    <location>
        <begin position="59"/>
        <end position="79"/>
    </location>
</feature>
<evidence type="ECO:0000313" key="4">
    <source>
        <dbReference type="EMBL" id="MFH5245080.1"/>
    </source>
</evidence>
<evidence type="ECO:0000313" key="5">
    <source>
        <dbReference type="Proteomes" id="UP001609176"/>
    </source>
</evidence>